<sequence length="964" mass="108923">MTDSRVTDLSYGHPGLASYDSENLIIEQIEPLKDCVPSSFESVPVDNEIKSVIARSQSRRLLKTLPELYATEDLIYSLISSNCCDYEPPNTGTLLAMGHALDTKRFTGTRRPLIIASTSGNAADILQIQRPRQEIRGWGNDMKSKLSLLHNKFAETAYWSNTAGPIRQVTFSDTETEVSTWLAVRQDSIITIFRPYYDHTLNQSKTLNFSRNLFPPSPLHVNPVATVPCKENSSLTYSDISFNPWSQRQFATINSDGNWTVYDLRKPHGSNPSEKVLQRNTGDIYDDKNTAATSISKSSISDSWHRILWVCNSNTIVVCNRFHIAIFDIESKSARLQMPNIISKEGTEIILDITRSLSNSNQLFIMTTSRVFWVQVASSKSIKLVKKDSFAGGKIILSHNHFRSPYDESLRLVPVKSEKVSILLISAQCPLIGAYFFGGKTRNSPFPFTLQGTFSFSCFPEENKKALSACFTPCKLILESGSDDTSSLEAQYHKKDVEFYQLWLVTSTLQMISTLCAIRRFDHKDLSIPLLNVTAPDRKLRNSSHRTARRVSEDSFIAPEGPFCDDHPIKIPHLPMGDRVDSKRENSTSDNLRLRLDWRILFQKVFSLSNEEDPIDSNSTDLKVQSTPYYLSLVSSRIKNRIREGLNSIISIYEICDLDPVSEDLSHVEMVLKDFIDNLYLETEISSSKCLVLNEIHAFAGIGSSLELGTAPNLTHIFDKLLEHWLTSLPQQVSDGFRGVRFRIIRKIALDIYLSSFGISLKMKEQSNEIQEPVELEVDQDLYSQNTFFETQSISTQGWKSQEQYLPLSSMPTQSTQLDNHASSESFQEDPSISRLRQYAISIKSEPIFERPSFLNDWPSEPGSDPDLYSYEAVIIAFTQAESGEESSREKVRKQRRMQRLNSQQSSKAAGPVPLVTHTDPHVESNKKMPEFSLINQSNRKNFGGTGIGADKNKKSKKQRTAGF</sequence>
<evidence type="ECO:0000313" key="5">
    <source>
        <dbReference type="Proteomes" id="UP000283383"/>
    </source>
</evidence>
<feature type="domain" description="RRN6 helical bundle" evidence="3">
    <location>
        <begin position="552"/>
        <end position="756"/>
    </location>
</feature>
<dbReference type="InterPro" id="IPR019350">
    <property type="entry name" value="RNA_pol_I-sp_TIF_RRN6-like"/>
</dbReference>
<evidence type="ECO:0000259" key="2">
    <source>
        <dbReference type="Pfam" id="PF10214"/>
    </source>
</evidence>
<feature type="region of interest" description="Disordered" evidence="1">
    <location>
        <begin position="882"/>
        <end position="964"/>
    </location>
</feature>
<dbReference type="GO" id="GO:0001163">
    <property type="term" value="F:RNA polymerase I transcription regulatory region sequence-specific DNA binding"/>
    <property type="evidence" value="ECO:0007669"/>
    <property type="project" value="TreeGrafter"/>
</dbReference>
<dbReference type="SUPFAM" id="SSF50978">
    <property type="entry name" value="WD40 repeat-like"/>
    <property type="match status" value="1"/>
</dbReference>
<dbReference type="AlphaFoldDB" id="A0A420IUB9"/>
<proteinExistence type="predicted"/>
<dbReference type="Pfam" id="PF20640">
    <property type="entry name" value="Rrn6_HB"/>
    <property type="match status" value="1"/>
</dbReference>
<dbReference type="GO" id="GO:0001179">
    <property type="term" value="F:RNA polymerase I general transcription initiation factor binding"/>
    <property type="evidence" value="ECO:0007669"/>
    <property type="project" value="TreeGrafter"/>
</dbReference>
<gene>
    <name evidence="4" type="ORF">GcM3_066002</name>
</gene>
<dbReference type="PANTHER" id="PTHR28221:SF2">
    <property type="entry name" value="RNA POLYMERASE I-SPECIFIC TRANSCRIPTION INITIATION FACTOR RRN6"/>
    <property type="match status" value="1"/>
</dbReference>
<dbReference type="InterPro" id="IPR048535">
    <property type="entry name" value="RRN6_beta-prop"/>
</dbReference>
<feature type="domain" description="RRN6 beta-propeller" evidence="2">
    <location>
        <begin position="89"/>
        <end position="451"/>
    </location>
</feature>
<dbReference type="GO" id="GO:0070860">
    <property type="term" value="C:RNA polymerase I core factor complex"/>
    <property type="evidence" value="ECO:0007669"/>
    <property type="project" value="TreeGrafter"/>
</dbReference>
<feature type="compositionally biased region" description="Basic and acidic residues" evidence="1">
    <location>
        <begin position="919"/>
        <end position="930"/>
    </location>
</feature>
<comment type="caution">
    <text evidence="4">The sequence shown here is derived from an EMBL/GenBank/DDBJ whole genome shotgun (WGS) entry which is preliminary data.</text>
</comment>
<dbReference type="EMBL" id="MCBQ01006700">
    <property type="protein sequence ID" value="RKF78124.1"/>
    <property type="molecule type" value="Genomic_DNA"/>
</dbReference>
<evidence type="ECO:0008006" key="6">
    <source>
        <dbReference type="Google" id="ProtNLM"/>
    </source>
</evidence>
<dbReference type="InterPro" id="IPR036322">
    <property type="entry name" value="WD40_repeat_dom_sf"/>
</dbReference>
<evidence type="ECO:0000313" key="4">
    <source>
        <dbReference type="EMBL" id="RKF78124.1"/>
    </source>
</evidence>
<feature type="compositionally biased region" description="Basic residues" evidence="1">
    <location>
        <begin position="954"/>
        <end position="964"/>
    </location>
</feature>
<organism evidence="4 5">
    <name type="scientific">Golovinomyces cichoracearum</name>
    <dbReference type="NCBI Taxonomy" id="62708"/>
    <lineage>
        <taxon>Eukaryota</taxon>
        <taxon>Fungi</taxon>
        <taxon>Dikarya</taxon>
        <taxon>Ascomycota</taxon>
        <taxon>Pezizomycotina</taxon>
        <taxon>Leotiomycetes</taxon>
        <taxon>Erysiphales</taxon>
        <taxon>Erysiphaceae</taxon>
        <taxon>Golovinomyces</taxon>
    </lineage>
</organism>
<name>A0A420IUB9_9PEZI</name>
<dbReference type="GO" id="GO:0042790">
    <property type="term" value="P:nucleolar large rRNA transcription by RNA polymerase I"/>
    <property type="evidence" value="ECO:0007669"/>
    <property type="project" value="TreeGrafter"/>
</dbReference>
<evidence type="ECO:0000256" key="1">
    <source>
        <dbReference type="SAM" id="MobiDB-lite"/>
    </source>
</evidence>
<feature type="region of interest" description="Disordered" evidence="1">
    <location>
        <begin position="812"/>
        <end position="831"/>
    </location>
</feature>
<accession>A0A420IUB9</accession>
<dbReference type="STRING" id="62708.A0A420IUB9"/>
<dbReference type="Proteomes" id="UP000283383">
    <property type="component" value="Unassembled WGS sequence"/>
</dbReference>
<dbReference type="InterPro" id="IPR048537">
    <property type="entry name" value="RRN6_HB"/>
</dbReference>
<protein>
    <recommendedName>
        <fullName evidence="6">Rna polymerase i-specific transcription initiation factor rrn6-like protein</fullName>
    </recommendedName>
</protein>
<keyword evidence="5" id="KW-1185">Reference proteome</keyword>
<evidence type="ECO:0000259" key="3">
    <source>
        <dbReference type="Pfam" id="PF20640"/>
    </source>
</evidence>
<dbReference type="Pfam" id="PF10214">
    <property type="entry name" value="Rrn6_beta-prop"/>
    <property type="match status" value="1"/>
</dbReference>
<reference evidence="4 5" key="1">
    <citation type="journal article" date="2018" name="BMC Genomics">
        <title>Comparative genome analyses reveal sequence features reflecting distinct modes of host-adaptation between dicot and monocot powdery mildew.</title>
        <authorList>
            <person name="Wu Y."/>
            <person name="Ma X."/>
            <person name="Pan Z."/>
            <person name="Kale S.D."/>
            <person name="Song Y."/>
            <person name="King H."/>
            <person name="Zhang Q."/>
            <person name="Presley C."/>
            <person name="Deng X."/>
            <person name="Wei C.I."/>
            <person name="Xiao S."/>
        </authorList>
    </citation>
    <scope>NUCLEOTIDE SEQUENCE [LARGE SCALE GENOMIC DNA]</scope>
    <source>
        <strain evidence="4">UMSG3</strain>
    </source>
</reference>
<dbReference type="PANTHER" id="PTHR28221">
    <property type="entry name" value="RNA POLYMERASE I-SPECIFIC TRANSCRIPTION INITIATION FACTOR RRN6"/>
    <property type="match status" value="1"/>
</dbReference>